<proteinExistence type="predicted"/>
<evidence type="ECO:0000313" key="3">
    <source>
        <dbReference type="Proteomes" id="UP000676336"/>
    </source>
</evidence>
<dbReference type="EMBL" id="CAJOBI010138543">
    <property type="protein sequence ID" value="CAF4756893.1"/>
    <property type="molecule type" value="Genomic_DNA"/>
</dbReference>
<name>A0A8S3BK21_9BILA</name>
<evidence type="ECO:0000313" key="2">
    <source>
        <dbReference type="EMBL" id="CAF4834364.1"/>
    </source>
</evidence>
<accession>A0A8S3BK21</accession>
<protein>
    <submittedName>
        <fullName evidence="2">Uncharacterized protein</fullName>
    </submittedName>
</protein>
<sequence length="36" mass="4209">MDTGLQRRRSSRVNALRFLPDNMLVLVFSYITPLDL</sequence>
<gene>
    <name evidence="1" type="ORF">SMN809_LOCUS45380</name>
    <name evidence="2" type="ORF">SMN809_LOCUS48639</name>
</gene>
<organism evidence="2 3">
    <name type="scientific">Rotaria magnacalcarata</name>
    <dbReference type="NCBI Taxonomy" id="392030"/>
    <lineage>
        <taxon>Eukaryota</taxon>
        <taxon>Metazoa</taxon>
        <taxon>Spiralia</taxon>
        <taxon>Gnathifera</taxon>
        <taxon>Rotifera</taxon>
        <taxon>Eurotatoria</taxon>
        <taxon>Bdelloidea</taxon>
        <taxon>Philodinida</taxon>
        <taxon>Philodinidae</taxon>
        <taxon>Rotaria</taxon>
    </lineage>
</organism>
<dbReference type="Proteomes" id="UP000676336">
    <property type="component" value="Unassembled WGS sequence"/>
</dbReference>
<reference evidence="2" key="1">
    <citation type="submission" date="2021-02" db="EMBL/GenBank/DDBJ databases">
        <authorList>
            <person name="Nowell W R."/>
        </authorList>
    </citation>
    <scope>NUCLEOTIDE SEQUENCE</scope>
</reference>
<dbReference type="EMBL" id="CAJOBI010156739">
    <property type="protein sequence ID" value="CAF4834364.1"/>
    <property type="molecule type" value="Genomic_DNA"/>
</dbReference>
<evidence type="ECO:0000313" key="1">
    <source>
        <dbReference type="EMBL" id="CAF4756893.1"/>
    </source>
</evidence>
<feature type="non-terminal residue" evidence="2">
    <location>
        <position position="1"/>
    </location>
</feature>
<comment type="caution">
    <text evidence="2">The sequence shown here is derived from an EMBL/GenBank/DDBJ whole genome shotgun (WGS) entry which is preliminary data.</text>
</comment>
<dbReference type="AlphaFoldDB" id="A0A8S3BK21"/>